<dbReference type="PROSITE" id="PS00678">
    <property type="entry name" value="WD_REPEATS_1"/>
    <property type="match status" value="5"/>
</dbReference>
<keyword evidence="2" id="KW-0677">Repeat</keyword>
<dbReference type="InterPro" id="IPR005112">
    <property type="entry name" value="dDENN_dom"/>
</dbReference>
<dbReference type="Pfam" id="PF03456">
    <property type="entry name" value="uDENN"/>
    <property type="match status" value="1"/>
</dbReference>
<feature type="repeat" description="WD" evidence="3">
    <location>
        <begin position="1289"/>
        <end position="1334"/>
    </location>
</feature>
<dbReference type="SUPFAM" id="SSF50952">
    <property type="entry name" value="Soluble quinoprotein glucose dehydrogenase"/>
    <property type="match status" value="1"/>
</dbReference>
<dbReference type="InterPro" id="IPR015943">
    <property type="entry name" value="WD40/YVTN_repeat-like_dom_sf"/>
</dbReference>
<feature type="compositionally biased region" description="Basic and acidic residues" evidence="4">
    <location>
        <begin position="320"/>
        <end position="329"/>
    </location>
</feature>
<feature type="domain" description="UDENN" evidence="6">
    <location>
        <begin position="314"/>
        <end position="758"/>
    </location>
</feature>
<feature type="compositionally biased region" description="Low complexity" evidence="4">
    <location>
        <begin position="308"/>
        <end position="319"/>
    </location>
</feature>
<dbReference type="SMART" id="SM00239">
    <property type="entry name" value="C2"/>
    <property type="match status" value="1"/>
</dbReference>
<feature type="region of interest" description="Disordered" evidence="4">
    <location>
        <begin position="414"/>
        <end position="438"/>
    </location>
</feature>
<evidence type="ECO:0000313" key="9">
    <source>
        <dbReference type="Proteomes" id="UP000332933"/>
    </source>
</evidence>
<protein>
    <submittedName>
        <fullName evidence="8">Aste57867_229 protein</fullName>
    </submittedName>
</protein>
<dbReference type="Gene3D" id="3.40.50.11500">
    <property type="match status" value="1"/>
</dbReference>
<feature type="region of interest" description="Disordered" evidence="4">
    <location>
        <begin position="1"/>
        <end position="22"/>
    </location>
</feature>
<gene>
    <name evidence="8" type="primary">Aste57867_229</name>
    <name evidence="7" type="ORF">As57867_000229</name>
    <name evidence="8" type="ORF">ASTE57867_229</name>
</gene>
<dbReference type="PROSITE" id="PS50211">
    <property type="entry name" value="DENN"/>
    <property type="match status" value="1"/>
</dbReference>
<dbReference type="SMART" id="SM00320">
    <property type="entry name" value="WD40"/>
    <property type="match status" value="7"/>
</dbReference>
<feature type="repeat" description="WD" evidence="3">
    <location>
        <begin position="1223"/>
        <end position="1254"/>
    </location>
</feature>
<dbReference type="InterPro" id="IPR036322">
    <property type="entry name" value="WD40_repeat_dom_sf"/>
</dbReference>
<dbReference type="InterPro" id="IPR043153">
    <property type="entry name" value="DENN_C"/>
</dbReference>
<dbReference type="InterPro" id="IPR050505">
    <property type="entry name" value="WDR55/POC1"/>
</dbReference>
<dbReference type="OrthoDB" id="75250at2759"/>
<dbReference type="PROSITE" id="PS50082">
    <property type="entry name" value="WD_REPEATS_2"/>
    <property type="match status" value="7"/>
</dbReference>
<dbReference type="SMART" id="SM00801">
    <property type="entry name" value="dDENN"/>
    <property type="match status" value="1"/>
</dbReference>
<dbReference type="Gene3D" id="2.130.10.10">
    <property type="entry name" value="YVTN repeat-like/Quinoprotein amine dehydrogenase"/>
    <property type="match status" value="2"/>
</dbReference>
<dbReference type="InterPro" id="IPR000008">
    <property type="entry name" value="C2_dom"/>
</dbReference>
<dbReference type="InterPro" id="IPR035892">
    <property type="entry name" value="C2_domain_sf"/>
</dbReference>
<keyword evidence="9" id="KW-1185">Reference proteome</keyword>
<feature type="region of interest" description="Disordered" evidence="4">
    <location>
        <begin position="300"/>
        <end position="337"/>
    </location>
</feature>
<feature type="region of interest" description="Disordered" evidence="4">
    <location>
        <begin position="236"/>
        <end position="277"/>
    </location>
</feature>
<feature type="repeat" description="WD" evidence="3">
    <location>
        <begin position="1419"/>
        <end position="1454"/>
    </location>
</feature>
<evidence type="ECO:0000259" key="6">
    <source>
        <dbReference type="PROSITE" id="PS50211"/>
    </source>
</evidence>
<feature type="repeat" description="WD" evidence="3">
    <location>
        <begin position="1464"/>
        <end position="1498"/>
    </location>
</feature>
<keyword evidence="1 3" id="KW-0853">WD repeat</keyword>
<dbReference type="Gene3D" id="3.30.450.200">
    <property type="match status" value="1"/>
</dbReference>
<evidence type="ECO:0000256" key="3">
    <source>
        <dbReference type="PROSITE-ProRule" id="PRU00221"/>
    </source>
</evidence>
<dbReference type="InterPro" id="IPR019775">
    <property type="entry name" value="WD40_repeat_CS"/>
</dbReference>
<dbReference type="SMART" id="SM00799">
    <property type="entry name" value="DENN"/>
    <property type="match status" value="1"/>
</dbReference>
<dbReference type="InterPro" id="IPR001194">
    <property type="entry name" value="cDENN_dom"/>
</dbReference>
<evidence type="ECO:0000256" key="2">
    <source>
        <dbReference type="ARBA" id="ARBA00022737"/>
    </source>
</evidence>
<organism evidence="8 9">
    <name type="scientific">Aphanomyces stellatus</name>
    <dbReference type="NCBI Taxonomy" id="120398"/>
    <lineage>
        <taxon>Eukaryota</taxon>
        <taxon>Sar</taxon>
        <taxon>Stramenopiles</taxon>
        <taxon>Oomycota</taxon>
        <taxon>Saprolegniomycetes</taxon>
        <taxon>Saprolegniales</taxon>
        <taxon>Verrucalvaceae</taxon>
        <taxon>Aphanomyces</taxon>
    </lineage>
</organism>
<dbReference type="PANTHER" id="PTHR44019">
    <property type="entry name" value="WD REPEAT-CONTAINING PROTEIN 55"/>
    <property type="match status" value="1"/>
</dbReference>
<sequence length="1539" mass="167889">MSKVSYLMRGVDSSVPDPKTSHRISPATELVVEGGDNAVGETPPRVISSPSLAKQLPALPIAPSALYGRLTIRVIEGSDLALVKPEQFHDVAATSTPVGWVKSLRRSSLGSRKSGSDTRLHSHAAICIVVRVSGEIPQVFSTECILFAQDSWNEEFMLDCISSDETITFYGINRMLQSPDFNLSIDMEHPEGCLGQVSIPLARLPENEEIEQWYSFTGNTTSQTFSRAAIRVSLKFTPSTAPPPPSSPVPPRPPSFIGHPSMDPSTQVQEEPIDESDEQCLPTGLLDYVLLVGPPATHRSPSASLSFSPTPHHAHTSSSSDHKSKDAHHNHAPPPVDNIVLARYPAADRTDYPLPTKIEWFCFPGGYEIVTSPTRPLAKQFTFVLSGGADGLSKCYGACVLVYQPLHCRRQDKKIAPKGSNGSVSGDPSRHHLPSSPLTSTQWHPYCLCILSRVPLLAFMEDVSLALTWQYMDNLAVAELYFHELTTNVPQPIRGLLDVSFVLAGRPWTLSLPSPMPPPSSSSSTVAASNEHTTILLPPLAYSMQTFLDCFPVVTMVQLVVLALCEYRLVVHSTHLSLVCPITETLKALLYPFRWQHPYVPMLPRILSEYLQAPLPYILGVHSVWLPTLFEAGRPDHLVLVDVDRGTISFPTNESAPPTLPVTLTRDLYSRLKAMLAMPASPLVEHNIRLAFATYITTAFRGYRDCLFFVNSSFPVFNKRRFLANYVSPDMTPLVTKILHTQAFETFLENHGCNHMNAFHALYTLLCQSTQEGPLWLESPPEMFASSSTQNKSLAVSLPDEPEHICPDSLDAMARAIQEMEMREVVVVDAVDATLSNHQARYPVRLWPLDDIAATLEMDKAVLEEHVHPKATLDDSLNHTLHRQLSSEEEKVEQSMHKSLVSIFSSDDTMSDDIKQACEASFKAQYARELFVLILMQPHHRPQHTPEAYNPRGAGSCLGDMGFRLLVGLATVMLEQCHVHEDFTNARGLLQVSAQFYRLVGAAATEKQKGFGAQREYLQQSLKSQAICRSLDMWHHAFSRDIEAALKSDLTSSAGEPTTSTAVPDDLFFSHMGSLVYDMLNVDVPVAKVHTFVSGMCATYSKEKEVQDTLAQLVDNLHRALVLSTDAAATSATAASWALSTPDVSAGMPAHKYDLDNVIRRKLSNVSDVSSDDGGPTDAASGNVLMTTNNSPVTALAVHGDAVVAGCLNGGLHVYAREAWSHMDGHVAAISNVQLRGQALVSSSYDGSLRVWNLHLDRQPGSSGETSPKRLKTPFLRFLSSDGDTCRVLKGHTAPVVALELGKQLAVDRILVASGSWDKAIRVWDSSKDASLLHLQHASAISCLKFVAGSSVLVSGDRSAGLDVWDVHGGRKKGHFTAHRSSIKELQVAGDRLVSASNDRSLKVWDVHFRSGQSCTHVLMGHSGPVTCVALGGPADPTICSGSADGVVKVWDLRATGKGARLELTGHAGRITVLQRDFTKVISGSEDGTLRVWNMHTGVCGQILAGHASGITGVGFQDPNLLSAAWDGTVRVWDVNMDS</sequence>
<dbReference type="PROSITE" id="PS50004">
    <property type="entry name" value="C2"/>
    <property type="match status" value="1"/>
</dbReference>
<dbReference type="InterPro" id="IPR020472">
    <property type="entry name" value="WD40_PAC1"/>
</dbReference>
<evidence type="ECO:0000313" key="8">
    <source>
        <dbReference type="EMBL" id="VFT77455.1"/>
    </source>
</evidence>
<feature type="repeat" description="WD" evidence="3">
    <location>
        <begin position="1334"/>
        <end position="1367"/>
    </location>
</feature>
<dbReference type="Proteomes" id="UP000332933">
    <property type="component" value="Unassembled WGS sequence"/>
</dbReference>
<dbReference type="InterPro" id="IPR037516">
    <property type="entry name" value="Tripartite_DENN"/>
</dbReference>
<evidence type="ECO:0000256" key="1">
    <source>
        <dbReference type="ARBA" id="ARBA00022574"/>
    </source>
</evidence>
<accession>A0A485K2A5</accession>
<evidence type="ECO:0000256" key="4">
    <source>
        <dbReference type="SAM" id="MobiDB-lite"/>
    </source>
</evidence>
<reference evidence="7" key="2">
    <citation type="submission" date="2019-06" db="EMBL/GenBank/DDBJ databases">
        <title>Genomics analysis of Aphanomyces spp. identifies a new class of oomycete effector associated with host adaptation.</title>
        <authorList>
            <person name="Gaulin E."/>
        </authorList>
    </citation>
    <scope>NUCLEOTIDE SEQUENCE</scope>
    <source>
        <strain evidence="7">CBS 578.67</strain>
    </source>
</reference>
<dbReference type="PANTHER" id="PTHR44019:SF8">
    <property type="entry name" value="POC1 CENTRIOLAR PROTEIN HOMOLOG"/>
    <property type="match status" value="1"/>
</dbReference>
<dbReference type="Pfam" id="PF02141">
    <property type="entry name" value="DENN"/>
    <property type="match status" value="1"/>
</dbReference>
<evidence type="ECO:0000313" key="7">
    <source>
        <dbReference type="EMBL" id="KAF0720510.1"/>
    </source>
</evidence>
<dbReference type="CDD" id="cd00200">
    <property type="entry name" value="WD40"/>
    <property type="match status" value="1"/>
</dbReference>
<dbReference type="InterPro" id="IPR011041">
    <property type="entry name" value="Quinoprot_gluc/sorb_DH_b-prop"/>
</dbReference>
<reference evidence="8 9" key="1">
    <citation type="submission" date="2019-03" db="EMBL/GenBank/DDBJ databases">
        <authorList>
            <person name="Gaulin E."/>
            <person name="Dumas B."/>
        </authorList>
    </citation>
    <scope>NUCLEOTIDE SEQUENCE [LARGE SCALE GENOMIC DNA]</scope>
    <source>
        <strain evidence="8">CBS 568.67</strain>
    </source>
</reference>
<evidence type="ECO:0000259" key="5">
    <source>
        <dbReference type="PROSITE" id="PS50004"/>
    </source>
</evidence>
<feature type="repeat" description="WD" evidence="3">
    <location>
        <begin position="1376"/>
        <end position="1407"/>
    </location>
</feature>
<dbReference type="InterPro" id="IPR001680">
    <property type="entry name" value="WD40_rpt"/>
</dbReference>
<dbReference type="PROSITE" id="PS50294">
    <property type="entry name" value="WD_REPEATS_REGION"/>
    <property type="match status" value="6"/>
</dbReference>
<dbReference type="InterPro" id="IPR005113">
    <property type="entry name" value="uDENN_dom"/>
</dbReference>
<feature type="domain" description="C2" evidence="5">
    <location>
        <begin position="51"/>
        <end position="214"/>
    </location>
</feature>
<dbReference type="EMBL" id="VJMH01000010">
    <property type="protein sequence ID" value="KAF0720510.1"/>
    <property type="molecule type" value="Genomic_DNA"/>
</dbReference>
<dbReference type="SUPFAM" id="SSF49562">
    <property type="entry name" value="C2 domain (Calcium/lipid-binding domain, CaLB)"/>
    <property type="match status" value="1"/>
</dbReference>
<dbReference type="SUPFAM" id="SSF50978">
    <property type="entry name" value="WD40 repeat-like"/>
    <property type="match status" value="1"/>
</dbReference>
<proteinExistence type="predicted"/>
<dbReference type="PRINTS" id="PR00320">
    <property type="entry name" value="GPROTEINBRPT"/>
</dbReference>
<feature type="repeat" description="WD" evidence="3">
    <location>
        <begin position="1504"/>
        <end position="1539"/>
    </location>
</feature>
<feature type="compositionally biased region" description="Pro residues" evidence="4">
    <location>
        <begin position="240"/>
        <end position="254"/>
    </location>
</feature>
<name>A0A485K2A5_9STRA</name>
<dbReference type="EMBL" id="CAADRA010000010">
    <property type="protein sequence ID" value="VFT77455.1"/>
    <property type="molecule type" value="Genomic_DNA"/>
</dbReference>
<dbReference type="Pfam" id="PF00400">
    <property type="entry name" value="WD40"/>
    <property type="match status" value="6"/>
</dbReference>
<dbReference type="SMART" id="SM00800">
    <property type="entry name" value="uDENN"/>
    <property type="match status" value="1"/>
</dbReference>